<evidence type="ECO:0000313" key="5">
    <source>
        <dbReference type="Proteomes" id="UP000361836"/>
    </source>
</evidence>
<keyword evidence="2" id="KW-0812">Transmembrane</keyword>
<feature type="compositionally biased region" description="Basic and acidic residues" evidence="1">
    <location>
        <begin position="89"/>
        <end position="99"/>
    </location>
</feature>
<feature type="compositionally biased region" description="Low complexity" evidence="1">
    <location>
        <begin position="1021"/>
        <end position="1045"/>
    </location>
</feature>
<feature type="transmembrane region" description="Helical" evidence="2">
    <location>
        <begin position="1268"/>
        <end position="1292"/>
    </location>
</feature>
<dbReference type="RefSeq" id="WP_152076472.1">
    <property type="nucleotide sequence ID" value="NZ_CAAKNU010000062.1"/>
</dbReference>
<feature type="compositionally biased region" description="Basic and acidic residues" evidence="1">
    <location>
        <begin position="109"/>
        <end position="127"/>
    </location>
</feature>
<feature type="compositionally biased region" description="Polar residues" evidence="1">
    <location>
        <begin position="51"/>
        <end position="68"/>
    </location>
</feature>
<dbReference type="InterPro" id="IPR041286">
    <property type="entry name" value="MBG_2"/>
</dbReference>
<feature type="region of interest" description="Disordered" evidence="1">
    <location>
        <begin position="46"/>
        <end position="153"/>
    </location>
</feature>
<sequence length="1311" mass="136668">MDNRATRLLRYGLRQAVILVAALSMVGSQLPMTAFAEVAQEAQVASERANSDQGVTVTDSEAGATTDNTDTDLSENHPDADATQQVQTDKQEADEKAASAEDVPSAAEGEQKKQGASSDAEKMHDSQSAEEESAAASLLAASDEADPESSRIYSSVDKLAPGTYSVLANISMRDPIPGMNLRAYATNPLNPESINGAGGIPNVPVKTRNATLVVAADGTVTVVVTLPNPVFTFQKLGTSDGAKITNVTTKPIEKKDNDDDYNKKVADAGITTRIEHITFQLDNLSGTYHLTGNTEYATTLNKFLNKDLDLDLDLANAKKEVSGDFAKTFSDQATGVKLDVKADSSSSAINELSEATLSVASVTSGHAYEALKVSLGQKYKTVPDYALYTIDLMAQGAAIVPDDAMALTLKLSKQPAGSKVFRFAGNKLEEVGSVAADGTLSAPVSGLGSFVIATPKDEANTGEWAWTWDSLDAVSGIGISYETDGTLDGPFTQLGTPEQSVEIMKWYAGYFKLNTKILNDRGYTDQVQSLVSSESSFSSPQVKGLYSAGITVPEYVPDVNPFDPVSGFTFSDEHIVFAMTVPASRGSEFYLITGTKGSGATKAIKLKASVADGKAYVRLTKENTGTDNVTNYLFNSALDLDGGTMQPASDDTPWGYIAVVNDAPKQVVQPTAVKDLVYTGKTQTGVTAGEGYTVGGVASSTNAGSYKAIVTLKDGYVWKDGTNTPVIIDWSIAKAPLTAAFKNTTLDMGDELGTGLMDITGFVNGESIISVKLADTTFTLPTMSGGDTSQVGTYTVTPTGGTAKNYEFVGVPGVLTVKKPAASKELAPGTYRITANLSMPGKYNPLLPGTTVYPTNPNNPFGPVIDYNDQAEVSNDIPMTPVSMNATLVVAKDGTRTLVLPVKNPVFTLQELGTSSELKDISVTRVPPKDPANWKYGKYETRISQLTIKLTDDLTSGTKAYFFKGSKMYAVPLDQDIQPAGDVALQLDVAYSSAKKVSDSTTVPGGNGGSTNPGGNGGGSDHNNSGNAGGNQNNNQGNQGNSNNGGSTGGGGTATGHLKEGTYTVTANIYVSRASSGLPLSPHITSGVFPPKDPVTNNATLKVDANGRAVLYLPIKIQSRIMTVQSVNGLNVISSTGGNALTSVTIDLGVLENPGSTIKKGCSVTIAMGSLASTISGITGQHTWDATFELNLSGLPSSGGGSVPAGLLSKLQNADSNVTGVTTKEAEQAALEALEAEAAAAGEDGKNSPVQKLAGKSSGEKALETNPVAFAAGVVFAGALVGGGCVCGVNAYRRRKHEAEQSSRTAEKTEA</sequence>
<keyword evidence="2" id="KW-0472">Membrane</keyword>
<keyword evidence="2" id="KW-1133">Transmembrane helix</keyword>
<proteinExistence type="predicted"/>
<feature type="domain" description="MBG" evidence="3">
    <location>
        <begin position="757"/>
        <end position="816"/>
    </location>
</feature>
<organism evidence="4 5">
    <name type="scientific">Collinsella aerofaciens</name>
    <dbReference type="NCBI Taxonomy" id="74426"/>
    <lineage>
        <taxon>Bacteria</taxon>
        <taxon>Bacillati</taxon>
        <taxon>Actinomycetota</taxon>
        <taxon>Coriobacteriia</taxon>
        <taxon>Coriobacteriales</taxon>
        <taxon>Coriobacteriaceae</taxon>
        <taxon>Collinsella</taxon>
    </lineage>
</organism>
<feature type="compositionally biased region" description="Gly residues" evidence="1">
    <location>
        <begin position="1005"/>
        <end position="1020"/>
    </location>
</feature>
<name>A0A5K1J131_9ACTN</name>
<evidence type="ECO:0000256" key="1">
    <source>
        <dbReference type="SAM" id="MobiDB-lite"/>
    </source>
</evidence>
<dbReference type="Proteomes" id="UP000361836">
    <property type="component" value="Unassembled WGS sequence"/>
</dbReference>
<evidence type="ECO:0000313" key="4">
    <source>
        <dbReference type="EMBL" id="VWL95514.1"/>
    </source>
</evidence>
<protein>
    <recommendedName>
        <fullName evidence="3">MBG domain-containing protein</fullName>
    </recommendedName>
</protein>
<keyword evidence="5" id="KW-1185">Reference proteome</keyword>
<feature type="region of interest" description="Disordered" evidence="1">
    <location>
        <begin position="996"/>
        <end position="1057"/>
    </location>
</feature>
<gene>
    <name evidence="4" type="ORF">KCJAJFAP_00207</name>
</gene>
<evidence type="ECO:0000256" key="2">
    <source>
        <dbReference type="SAM" id="Phobius"/>
    </source>
</evidence>
<dbReference type="EMBL" id="CABWIE010000019">
    <property type="protein sequence ID" value="VWL95514.1"/>
    <property type="molecule type" value="Genomic_DNA"/>
</dbReference>
<evidence type="ECO:0000259" key="3">
    <source>
        <dbReference type="Pfam" id="PF18676"/>
    </source>
</evidence>
<dbReference type="Pfam" id="PF18676">
    <property type="entry name" value="MBG_2"/>
    <property type="match status" value="1"/>
</dbReference>
<reference evidence="4 5" key="1">
    <citation type="submission" date="2019-10" db="EMBL/GenBank/DDBJ databases">
        <authorList>
            <person name="Wolf R A."/>
        </authorList>
    </citation>
    <scope>NUCLEOTIDE SEQUENCE [LARGE SCALE GENOMIC DNA]</scope>
    <source>
        <strain evidence="4">Collinsella_aerofaciens_MC2</strain>
    </source>
</reference>
<accession>A0A5K1J131</accession>